<sequence length="102" mass="11434">MRVRPNEIEFAAFLQSVGNRANYELCTRVVTIEQDMLAEDLSDLISFCFPGYVTSDLLKFTQDLINAALLAPTNLTVSNLNKLVLKALPRKEQTTNVKMLKG</sequence>
<dbReference type="AlphaFoldDB" id="A0A915JKB4"/>
<evidence type="ECO:0000313" key="2">
    <source>
        <dbReference type="WBParaSite" id="nRc.2.0.1.t26629-RA"/>
    </source>
</evidence>
<reference evidence="2" key="1">
    <citation type="submission" date="2022-11" db="UniProtKB">
        <authorList>
            <consortium name="WormBaseParasite"/>
        </authorList>
    </citation>
    <scope>IDENTIFICATION</scope>
</reference>
<dbReference type="Proteomes" id="UP000887565">
    <property type="component" value="Unplaced"/>
</dbReference>
<protein>
    <submittedName>
        <fullName evidence="2">Uncharacterized protein</fullName>
    </submittedName>
</protein>
<keyword evidence="1" id="KW-1185">Reference proteome</keyword>
<evidence type="ECO:0000313" key="1">
    <source>
        <dbReference type="Proteomes" id="UP000887565"/>
    </source>
</evidence>
<accession>A0A915JKB4</accession>
<organism evidence="1 2">
    <name type="scientific">Romanomermis culicivorax</name>
    <name type="common">Nematode worm</name>
    <dbReference type="NCBI Taxonomy" id="13658"/>
    <lineage>
        <taxon>Eukaryota</taxon>
        <taxon>Metazoa</taxon>
        <taxon>Ecdysozoa</taxon>
        <taxon>Nematoda</taxon>
        <taxon>Enoplea</taxon>
        <taxon>Dorylaimia</taxon>
        <taxon>Mermithida</taxon>
        <taxon>Mermithoidea</taxon>
        <taxon>Mermithidae</taxon>
        <taxon>Romanomermis</taxon>
    </lineage>
</organism>
<proteinExistence type="predicted"/>
<dbReference type="WBParaSite" id="nRc.2.0.1.t26629-RA">
    <property type="protein sequence ID" value="nRc.2.0.1.t26629-RA"/>
    <property type="gene ID" value="nRc.2.0.1.g26629"/>
</dbReference>
<name>A0A915JKB4_ROMCU</name>